<gene>
    <name evidence="3" type="ORF">Pla133_06550</name>
</gene>
<evidence type="ECO:0000259" key="2">
    <source>
        <dbReference type="Pfam" id="PF13635"/>
    </source>
</evidence>
<feature type="domain" description="AAA" evidence="1">
    <location>
        <begin position="17"/>
        <end position="138"/>
    </location>
</feature>
<dbReference type="InterPro" id="IPR027417">
    <property type="entry name" value="P-loop_NTPase"/>
</dbReference>
<evidence type="ECO:0000313" key="4">
    <source>
        <dbReference type="Proteomes" id="UP000316921"/>
    </source>
</evidence>
<evidence type="ECO:0000259" key="1">
    <source>
        <dbReference type="Pfam" id="PF13173"/>
    </source>
</evidence>
<sequence>MFDRRIRPLLTGLLANHSAVALLGPRQVGKTTLALELADERGATYLDLEREGDRAKLGDADAYLASTAGRLVVLDEVQNAPELFSTLRGVIDDRRRQGKNDAQFLILGSASPALLRQSSESLAGRIIYLDLAPLDALEVGGEPTGTTSLWTRGGFPLSFLAADDANSLLWRQGFLRTYLERDLPQLGSRLPTEVLRRLWTMLAHLQGSPLNTAKLAANVGLDGRTVNRYLSLLVDLLLVRSLAPWTANIGKRLTRSPKLYVRDSGLLHALLGIADTETLLGHPVVGASWEGFVIENLIAAAPLFSQFHFFRTSAGAEIDLLITLPDHRRWAFEIKRGANPRPSRGFYQACDDVQADARFVVYPGEERFPLGSGTEALALAAAMTLVSTG</sequence>
<dbReference type="AlphaFoldDB" id="A0A518BF30"/>
<dbReference type="PANTHER" id="PTHR43566">
    <property type="entry name" value="CONSERVED PROTEIN"/>
    <property type="match status" value="1"/>
</dbReference>
<dbReference type="SUPFAM" id="SSF52540">
    <property type="entry name" value="P-loop containing nucleoside triphosphate hydrolases"/>
    <property type="match status" value="1"/>
</dbReference>
<dbReference type="Gene3D" id="3.40.50.300">
    <property type="entry name" value="P-loop containing nucleotide triphosphate hydrolases"/>
    <property type="match status" value="1"/>
</dbReference>
<proteinExistence type="predicted"/>
<accession>A0A518BF30</accession>
<evidence type="ECO:0008006" key="5">
    <source>
        <dbReference type="Google" id="ProtNLM"/>
    </source>
</evidence>
<dbReference type="KEGG" id="pbap:Pla133_06550"/>
<dbReference type="Pfam" id="PF13635">
    <property type="entry name" value="DUF4143"/>
    <property type="match status" value="1"/>
</dbReference>
<dbReference type="EMBL" id="CP036287">
    <property type="protein sequence ID" value="QDU65590.1"/>
    <property type="molecule type" value="Genomic_DNA"/>
</dbReference>
<evidence type="ECO:0000313" key="3">
    <source>
        <dbReference type="EMBL" id="QDU65590.1"/>
    </source>
</evidence>
<feature type="domain" description="DUF4143" evidence="2">
    <location>
        <begin position="180"/>
        <end position="336"/>
    </location>
</feature>
<protein>
    <recommendedName>
        <fullName evidence="5">AAA+ ATPase domain-containing protein</fullName>
    </recommendedName>
</protein>
<dbReference type="Pfam" id="PF13173">
    <property type="entry name" value="AAA_14"/>
    <property type="match status" value="1"/>
</dbReference>
<reference evidence="3 4" key="1">
    <citation type="submission" date="2019-02" db="EMBL/GenBank/DDBJ databases">
        <title>Deep-cultivation of Planctomycetes and their phenomic and genomic characterization uncovers novel biology.</title>
        <authorList>
            <person name="Wiegand S."/>
            <person name="Jogler M."/>
            <person name="Boedeker C."/>
            <person name="Pinto D."/>
            <person name="Vollmers J."/>
            <person name="Rivas-Marin E."/>
            <person name="Kohn T."/>
            <person name="Peeters S.H."/>
            <person name="Heuer A."/>
            <person name="Rast P."/>
            <person name="Oberbeckmann S."/>
            <person name="Bunk B."/>
            <person name="Jeske O."/>
            <person name="Meyerdierks A."/>
            <person name="Storesund J.E."/>
            <person name="Kallscheuer N."/>
            <person name="Luecker S."/>
            <person name="Lage O.M."/>
            <person name="Pohl T."/>
            <person name="Merkel B.J."/>
            <person name="Hornburger P."/>
            <person name="Mueller R.-W."/>
            <person name="Bruemmer F."/>
            <person name="Labrenz M."/>
            <person name="Spormann A.M."/>
            <person name="Op den Camp H."/>
            <person name="Overmann J."/>
            <person name="Amann R."/>
            <person name="Jetten M.S.M."/>
            <person name="Mascher T."/>
            <person name="Medema M.H."/>
            <person name="Devos D.P."/>
            <person name="Kaster A.-K."/>
            <person name="Ovreas L."/>
            <person name="Rohde M."/>
            <person name="Galperin M.Y."/>
            <person name="Jogler C."/>
        </authorList>
    </citation>
    <scope>NUCLEOTIDE SEQUENCE [LARGE SCALE GENOMIC DNA]</scope>
    <source>
        <strain evidence="3 4">Pla133</strain>
    </source>
</reference>
<dbReference type="InterPro" id="IPR041682">
    <property type="entry name" value="AAA_14"/>
</dbReference>
<name>A0A518BF30_9BACT</name>
<dbReference type="PANTHER" id="PTHR43566:SF2">
    <property type="entry name" value="DUF4143 DOMAIN-CONTAINING PROTEIN"/>
    <property type="match status" value="1"/>
</dbReference>
<dbReference type="InterPro" id="IPR025420">
    <property type="entry name" value="DUF4143"/>
</dbReference>
<organism evidence="3 4">
    <name type="scientific">Engelhardtia mirabilis</name>
    <dbReference type="NCBI Taxonomy" id="2528011"/>
    <lineage>
        <taxon>Bacteria</taxon>
        <taxon>Pseudomonadati</taxon>
        <taxon>Planctomycetota</taxon>
        <taxon>Planctomycetia</taxon>
        <taxon>Planctomycetia incertae sedis</taxon>
        <taxon>Engelhardtia</taxon>
    </lineage>
</organism>
<dbReference type="RefSeq" id="WP_145062356.1">
    <property type="nucleotide sequence ID" value="NZ_CP036287.1"/>
</dbReference>
<dbReference type="Proteomes" id="UP000316921">
    <property type="component" value="Chromosome"/>
</dbReference>
<keyword evidence="4" id="KW-1185">Reference proteome</keyword>